<organism evidence="2 3">
    <name type="scientific">Electrophorus voltai</name>
    <dbReference type="NCBI Taxonomy" id="2609070"/>
    <lineage>
        <taxon>Eukaryota</taxon>
        <taxon>Metazoa</taxon>
        <taxon>Chordata</taxon>
        <taxon>Craniata</taxon>
        <taxon>Vertebrata</taxon>
        <taxon>Euteleostomi</taxon>
        <taxon>Actinopterygii</taxon>
        <taxon>Neopterygii</taxon>
        <taxon>Teleostei</taxon>
        <taxon>Ostariophysi</taxon>
        <taxon>Gymnotiformes</taxon>
        <taxon>Gymnotoidei</taxon>
        <taxon>Gymnotidae</taxon>
        <taxon>Electrophorus</taxon>
    </lineage>
</organism>
<protein>
    <submittedName>
        <fullName evidence="2">Uncharacterized protein</fullName>
    </submittedName>
</protein>
<accession>A0AAD8Z887</accession>
<evidence type="ECO:0000313" key="3">
    <source>
        <dbReference type="Proteomes" id="UP001239994"/>
    </source>
</evidence>
<name>A0AAD8Z887_9TELE</name>
<proteinExistence type="predicted"/>
<feature type="compositionally biased region" description="Basic and acidic residues" evidence="1">
    <location>
        <begin position="88"/>
        <end position="97"/>
    </location>
</feature>
<dbReference type="AlphaFoldDB" id="A0AAD8Z887"/>
<reference evidence="2" key="1">
    <citation type="submission" date="2023-03" db="EMBL/GenBank/DDBJ databases">
        <title>Electrophorus voltai genome.</title>
        <authorList>
            <person name="Bian C."/>
        </authorList>
    </citation>
    <scope>NUCLEOTIDE SEQUENCE</scope>
    <source>
        <strain evidence="2">CB-2022</strain>
        <tissue evidence="2">Muscle</tissue>
    </source>
</reference>
<keyword evidence="3" id="KW-1185">Reference proteome</keyword>
<gene>
    <name evidence="2" type="ORF">P4O66_011553</name>
</gene>
<comment type="caution">
    <text evidence="2">The sequence shown here is derived from an EMBL/GenBank/DDBJ whole genome shotgun (WGS) entry which is preliminary data.</text>
</comment>
<evidence type="ECO:0000256" key="1">
    <source>
        <dbReference type="SAM" id="MobiDB-lite"/>
    </source>
</evidence>
<dbReference type="EMBL" id="JAROKS010000018">
    <property type="protein sequence ID" value="KAK1793145.1"/>
    <property type="molecule type" value="Genomic_DNA"/>
</dbReference>
<evidence type="ECO:0000313" key="2">
    <source>
        <dbReference type="EMBL" id="KAK1793145.1"/>
    </source>
</evidence>
<feature type="region of interest" description="Disordered" evidence="1">
    <location>
        <begin position="60"/>
        <end position="116"/>
    </location>
</feature>
<sequence>MQRRISTKYPLSGEKIVTDKVKMKGYPGVSSSVLVSPIDLQETIGENELWTTSKLSFTSHSRCKRQERRSSETENPLLRCSGSSTQRGKKEAHKEGLIDTYSVELSSGESQRGRGD</sequence>
<dbReference type="Proteomes" id="UP001239994">
    <property type="component" value="Unassembled WGS sequence"/>
</dbReference>